<dbReference type="OrthoDB" id="9182871at2"/>
<comment type="caution">
    <text evidence="1">The sequence shown here is derived from an EMBL/GenBank/DDBJ whole genome shotgun (WGS) entry which is preliminary data.</text>
</comment>
<name>A0A660KXW9_9ACTN</name>
<evidence type="ECO:0000313" key="1">
    <source>
        <dbReference type="EMBL" id="RKQ84829.1"/>
    </source>
</evidence>
<accession>A0A660KXW9</accession>
<protein>
    <submittedName>
        <fullName evidence="1">Uncharacterized protein DUF1059</fullName>
    </submittedName>
</protein>
<dbReference type="AlphaFoldDB" id="A0A660KXW9"/>
<organism evidence="1 2">
    <name type="scientific">Solirubrobacter pauli</name>
    <dbReference type="NCBI Taxonomy" id="166793"/>
    <lineage>
        <taxon>Bacteria</taxon>
        <taxon>Bacillati</taxon>
        <taxon>Actinomycetota</taxon>
        <taxon>Thermoleophilia</taxon>
        <taxon>Solirubrobacterales</taxon>
        <taxon>Solirubrobacteraceae</taxon>
        <taxon>Solirubrobacter</taxon>
    </lineage>
</organism>
<reference evidence="1 2" key="1">
    <citation type="submission" date="2018-10" db="EMBL/GenBank/DDBJ databases">
        <title>Genomic Encyclopedia of Archaeal and Bacterial Type Strains, Phase II (KMG-II): from individual species to whole genera.</title>
        <authorList>
            <person name="Goeker M."/>
        </authorList>
    </citation>
    <scope>NUCLEOTIDE SEQUENCE [LARGE SCALE GENOMIC DNA]</scope>
    <source>
        <strain evidence="1 2">DSM 14954</strain>
    </source>
</reference>
<dbReference type="Proteomes" id="UP000278962">
    <property type="component" value="Unassembled WGS sequence"/>
</dbReference>
<proteinExistence type="predicted"/>
<sequence length="74" mass="8177">MARMMADCRRWPSDSNCSLTIIGEQEEVVRAAAEHAASVHGHEDTPELRQQLSEFLEPAEAYSNAPRAPEPMPG</sequence>
<keyword evidence="2" id="KW-1185">Reference proteome</keyword>
<gene>
    <name evidence="1" type="ORF">C8N24_6459</name>
</gene>
<dbReference type="EMBL" id="RBIL01000003">
    <property type="protein sequence ID" value="RKQ84829.1"/>
    <property type="molecule type" value="Genomic_DNA"/>
</dbReference>
<dbReference type="InterPro" id="IPR009409">
    <property type="entry name" value="DUF1059"/>
</dbReference>
<dbReference type="RefSeq" id="WP_121258703.1">
    <property type="nucleotide sequence ID" value="NZ_RBIL01000003.1"/>
</dbReference>
<evidence type="ECO:0000313" key="2">
    <source>
        <dbReference type="Proteomes" id="UP000278962"/>
    </source>
</evidence>
<dbReference type="Pfam" id="PF06348">
    <property type="entry name" value="DUF1059"/>
    <property type="match status" value="1"/>
</dbReference>